<feature type="domain" description="Tetrapyrrole methylase" evidence="8">
    <location>
        <begin position="25"/>
        <end position="227"/>
    </location>
</feature>
<proteinExistence type="inferred from homology"/>
<feature type="compositionally biased region" description="Basic and acidic residues" evidence="7">
    <location>
        <begin position="7"/>
        <end position="20"/>
    </location>
</feature>
<dbReference type="CDD" id="cd11648">
    <property type="entry name" value="RsmI"/>
    <property type="match status" value="1"/>
</dbReference>
<evidence type="ECO:0000313" key="9">
    <source>
        <dbReference type="EMBL" id="MDY5140854.1"/>
    </source>
</evidence>
<dbReference type="EC" id="2.1.1.198" evidence="6"/>
<dbReference type="GeneID" id="92814723"/>
<dbReference type="Pfam" id="PF00590">
    <property type="entry name" value="TP_methylase"/>
    <property type="match status" value="1"/>
</dbReference>
<evidence type="ECO:0000256" key="3">
    <source>
        <dbReference type="ARBA" id="ARBA00022603"/>
    </source>
</evidence>
<evidence type="ECO:0000256" key="5">
    <source>
        <dbReference type="ARBA" id="ARBA00022691"/>
    </source>
</evidence>
<dbReference type="SUPFAM" id="SSF53790">
    <property type="entry name" value="Tetrapyrrole methylase"/>
    <property type="match status" value="1"/>
</dbReference>
<keyword evidence="3 6" id="KW-0489">Methyltransferase</keyword>
<sequence length="296" mass="31514">MSTGQDAGRHEGHRPGQNESHHAGIVLAATPIGNDADASPRLRAEIARADTVAAEDTRRFYQLAARLGIEVSAQVLSYYEHNEAERGAHLIDLARSGARVLMVSDAGMPSVSDPGFRLVVRARAAGIPVTVVPGPSAPLTALVASGLPTDRFTFEGFLPRKAGEQAAALAALRSEERTMIFFESPRRLGATLANFVTAFGPGREAAVCRELTKTHEEIVRGPLAELAQRFSEGALGEIVVVVTGSSAAEREEQVRARAVGDVAELCQLGLRRKDAAAFVAARTGLRTNELYRAALE</sequence>
<dbReference type="InterPro" id="IPR000878">
    <property type="entry name" value="4pyrrol_Mease"/>
</dbReference>
<dbReference type="GO" id="GO:0070677">
    <property type="term" value="F:rRNA (cytosine-2'-O-)-methyltransferase activity"/>
    <property type="evidence" value="ECO:0007669"/>
    <property type="project" value="UniProtKB-UniRule"/>
</dbReference>
<dbReference type="PIRSF" id="PIRSF005917">
    <property type="entry name" value="MTase_YraL"/>
    <property type="match status" value="1"/>
</dbReference>
<dbReference type="Gene3D" id="3.40.1010.10">
    <property type="entry name" value="Cobalt-precorrin-4 Transmethylase, Domain 1"/>
    <property type="match status" value="1"/>
</dbReference>
<dbReference type="EMBL" id="JAWNFY010000019">
    <property type="protein sequence ID" value="MDY5146773.1"/>
    <property type="molecule type" value="Genomic_DNA"/>
</dbReference>
<comment type="subcellular location">
    <subcellularLocation>
        <location evidence="6">Cytoplasm</location>
    </subcellularLocation>
</comment>
<dbReference type="InterPro" id="IPR035996">
    <property type="entry name" value="4pyrrol_Methylase_sf"/>
</dbReference>
<evidence type="ECO:0000313" key="12">
    <source>
        <dbReference type="Proteomes" id="UP001288320"/>
    </source>
</evidence>
<dbReference type="InterPro" id="IPR008189">
    <property type="entry name" value="rRNA_ssu_MeTfrase_I"/>
</dbReference>
<feature type="region of interest" description="Disordered" evidence="7">
    <location>
        <begin position="1"/>
        <end position="20"/>
    </location>
</feature>
<dbReference type="AlphaFoldDB" id="A0AAW9HD21"/>
<comment type="function">
    <text evidence="6">Catalyzes the 2'-O-methylation of the ribose of cytidine 1402 (C1402) in 16S rRNA.</text>
</comment>
<evidence type="ECO:0000256" key="2">
    <source>
        <dbReference type="ARBA" id="ARBA00022552"/>
    </source>
</evidence>
<evidence type="ECO:0000313" key="11">
    <source>
        <dbReference type="Proteomes" id="UP001284901"/>
    </source>
</evidence>
<dbReference type="Proteomes" id="UP001284901">
    <property type="component" value="Unassembled WGS sequence"/>
</dbReference>
<comment type="similarity">
    <text evidence="6">Belongs to the methyltransferase superfamily. RsmI family.</text>
</comment>
<keyword evidence="11" id="KW-1185">Reference proteome</keyword>
<keyword evidence="1 6" id="KW-0963">Cytoplasm</keyword>
<dbReference type="HAMAP" id="MF_01877">
    <property type="entry name" value="16SrRNA_methyltr_I"/>
    <property type="match status" value="1"/>
</dbReference>
<evidence type="ECO:0000259" key="8">
    <source>
        <dbReference type="Pfam" id="PF00590"/>
    </source>
</evidence>
<dbReference type="PANTHER" id="PTHR46111:SF1">
    <property type="entry name" value="RIBOSOMAL RNA SMALL SUBUNIT METHYLTRANSFERASE I"/>
    <property type="match status" value="1"/>
</dbReference>
<dbReference type="Proteomes" id="UP001288320">
    <property type="component" value="Unassembled WGS sequence"/>
</dbReference>
<dbReference type="InterPro" id="IPR014777">
    <property type="entry name" value="4pyrrole_Mease_sub1"/>
</dbReference>
<dbReference type="Gene3D" id="3.30.950.10">
    <property type="entry name" value="Methyltransferase, Cobalt-precorrin-4 Transmethylase, Domain 2"/>
    <property type="match status" value="1"/>
</dbReference>
<protein>
    <recommendedName>
        <fullName evidence="6">Ribosomal RNA small subunit methyltransferase I</fullName>
        <ecNumber evidence="6">2.1.1.198</ecNumber>
    </recommendedName>
    <alternativeName>
        <fullName evidence="6">16S rRNA 2'-O-ribose C1402 methyltransferase</fullName>
    </alternativeName>
    <alternativeName>
        <fullName evidence="6">rRNA (cytidine-2'-O-)-methyltransferase RsmI</fullName>
    </alternativeName>
</protein>
<dbReference type="PROSITE" id="PS01296">
    <property type="entry name" value="RSMI"/>
    <property type="match status" value="1"/>
</dbReference>
<comment type="catalytic activity">
    <reaction evidence="6">
        <text>cytidine(1402) in 16S rRNA + S-adenosyl-L-methionine = 2'-O-methylcytidine(1402) in 16S rRNA + S-adenosyl-L-homocysteine + H(+)</text>
        <dbReference type="Rhea" id="RHEA:42924"/>
        <dbReference type="Rhea" id="RHEA-COMP:10285"/>
        <dbReference type="Rhea" id="RHEA-COMP:10286"/>
        <dbReference type="ChEBI" id="CHEBI:15378"/>
        <dbReference type="ChEBI" id="CHEBI:57856"/>
        <dbReference type="ChEBI" id="CHEBI:59789"/>
        <dbReference type="ChEBI" id="CHEBI:74495"/>
        <dbReference type="ChEBI" id="CHEBI:82748"/>
        <dbReference type="EC" id="2.1.1.198"/>
    </reaction>
</comment>
<dbReference type="InterPro" id="IPR018063">
    <property type="entry name" value="SAM_MeTrfase_RsmI_CS"/>
</dbReference>
<evidence type="ECO:0000256" key="1">
    <source>
        <dbReference type="ARBA" id="ARBA00022490"/>
    </source>
</evidence>
<organism evidence="9 12">
    <name type="scientific">Actinotignum timonense</name>
    <dbReference type="NCBI Taxonomy" id="1870995"/>
    <lineage>
        <taxon>Bacteria</taxon>
        <taxon>Bacillati</taxon>
        <taxon>Actinomycetota</taxon>
        <taxon>Actinomycetes</taxon>
        <taxon>Actinomycetales</taxon>
        <taxon>Actinomycetaceae</taxon>
        <taxon>Actinotignum</taxon>
    </lineage>
</organism>
<dbReference type="EMBL" id="JAWNFV010000011">
    <property type="protein sequence ID" value="MDY5140854.1"/>
    <property type="molecule type" value="Genomic_DNA"/>
</dbReference>
<evidence type="ECO:0000256" key="7">
    <source>
        <dbReference type="SAM" id="MobiDB-lite"/>
    </source>
</evidence>
<dbReference type="NCBIfam" id="TIGR00096">
    <property type="entry name" value="16S rRNA (cytidine(1402)-2'-O)-methyltransferase"/>
    <property type="match status" value="1"/>
</dbReference>
<name>A0AAW9HD21_9ACTO</name>
<dbReference type="GO" id="GO:0005737">
    <property type="term" value="C:cytoplasm"/>
    <property type="evidence" value="ECO:0007669"/>
    <property type="project" value="UniProtKB-SubCell"/>
</dbReference>
<evidence type="ECO:0000256" key="6">
    <source>
        <dbReference type="HAMAP-Rule" id="MF_01877"/>
    </source>
</evidence>
<dbReference type="InterPro" id="IPR014776">
    <property type="entry name" value="4pyrrole_Mease_sub2"/>
</dbReference>
<dbReference type="PANTHER" id="PTHR46111">
    <property type="entry name" value="RIBOSOMAL RNA SMALL SUBUNIT METHYLTRANSFERASE I"/>
    <property type="match status" value="1"/>
</dbReference>
<keyword evidence="5 6" id="KW-0949">S-adenosyl-L-methionine</keyword>
<dbReference type="RefSeq" id="WP_234984464.1">
    <property type="nucleotide sequence ID" value="NZ_CAUPFC010000003.1"/>
</dbReference>
<gene>
    <name evidence="6 9" type="primary">rsmI</name>
    <name evidence="9" type="ORF">R6G74_05965</name>
    <name evidence="10" type="ORF">R6P33_07070</name>
</gene>
<accession>A0AAW9HD21</accession>
<dbReference type="FunFam" id="3.30.950.10:FF:000002">
    <property type="entry name" value="Ribosomal RNA small subunit methyltransferase I"/>
    <property type="match status" value="1"/>
</dbReference>
<evidence type="ECO:0000313" key="10">
    <source>
        <dbReference type="EMBL" id="MDY5146773.1"/>
    </source>
</evidence>
<reference evidence="9 11" key="1">
    <citation type="submission" date="2023-10" db="EMBL/GenBank/DDBJ databases">
        <title>Whole Genome based description of the genera Actinobaculum and Actinotignum reveals a complex phylogenetic relationship within the species included in the genus Actinotignum.</title>
        <authorList>
            <person name="Jensen C.S."/>
            <person name="Dargis R."/>
            <person name="Kemp M."/>
            <person name="Christensen J.J."/>
        </authorList>
    </citation>
    <scope>NUCLEOTIDE SEQUENCE</scope>
    <source>
        <strain evidence="10 11">SLA_B089</strain>
        <strain evidence="9">SLA_B245</strain>
    </source>
</reference>
<keyword evidence="4 6" id="KW-0808">Transferase</keyword>
<comment type="caution">
    <text evidence="9">The sequence shown here is derived from an EMBL/GenBank/DDBJ whole genome shotgun (WGS) entry which is preliminary data.</text>
</comment>
<keyword evidence="2 6" id="KW-0698">rRNA processing</keyword>
<evidence type="ECO:0000256" key="4">
    <source>
        <dbReference type="ARBA" id="ARBA00022679"/>
    </source>
</evidence>